<evidence type="ECO:0000256" key="5">
    <source>
        <dbReference type="ARBA" id="ARBA00022692"/>
    </source>
</evidence>
<dbReference type="Proteomes" id="UP000037392">
    <property type="component" value="Unassembled WGS sequence"/>
</dbReference>
<evidence type="ECO:0000256" key="10">
    <source>
        <dbReference type="ARBA" id="ARBA00023012"/>
    </source>
</evidence>
<dbReference type="GO" id="GO:0000155">
    <property type="term" value="F:phosphorelay sensor kinase activity"/>
    <property type="evidence" value="ECO:0007669"/>
    <property type="project" value="InterPro"/>
</dbReference>
<keyword evidence="10" id="KW-0902">Two-component regulatory system</keyword>
<gene>
    <name evidence="15" type="ORF">HMPREF9470_02554</name>
</gene>
<keyword evidence="9 12" id="KW-1133">Transmembrane helix</keyword>
<evidence type="ECO:0000256" key="7">
    <source>
        <dbReference type="ARBA" id="ARBA00022777"/>
    </source>
</evidence>
<organism evidence="15 16">
    <name type="scientific">[Clostridium] citroniae WAL-19142</name>
    <dbReference type="NCBI Taxonomy" id="742734"/>
    <lineage>
        <taxon>Bacteria</taxon>
        <taxon>Bacillati</taxon>
        <taxon>Bacillota</taxon>
        <taxon>Clostridia</taxon>
        <taxon>Lachnospirales</taxon>
        <taxon>Lachnospiraceae</taxon>
        <taxon>Enterocloster</taxon>
    </lineage>
</organism>
<evidence type="ECO:0000256" key="6">
    <source>
        <dbReference type="ARBA" id="ARBA00022741"/>
    </source>
</evidence>
<keyword evidence="6" id="KW-0547">Nucleotide-binding</keyword>
<evidence type="ECO:0000256" key="9">
    <source>
        <dbReference type="ARBA" id="ARBA00022989"/>
    </source>
</evidence>
<dbReference type="EMBL" id="ADLK01000020">
    <property type="protein sequence ID" value="KMW19814.1"/>
    <property type="molecule type" value="Genomic_DNA"/>
</dbReference>
<evidence type="ECO:0000256" key="4">
    <source>
        <dbReference type="ARBA" id="ARBA00022679"/>
    </source>
</evidence>
<evidence type="ECO:0000256" key="8">
    <source>
        <dbReference type="ARBA" id="ARBA00022840"/>
    </source>
</evidence>
<dbReference type="InterPro" id="IPR010559">
    <property type="entry name" value="Sig_transdc_His_kin_internal"/>
</dbReference>
<feature type="transmembrane region" description="Helical" evidence="12">
    <location>
        <begin position="12"/>
        <end position="34"/>
    </location>
</feature>
<comment type="caution">
    <text evidence="15">The sequence shown here is derived from an EMBL/GenBank/DDBJ whole genome shotgun (WGS) entry which is preliminary data.</text>
</comment>
<dbReference type="Gene3D" id="3.30.565.10">
    <property type="entry name" value="Histidine kinase-like ATPase, C-terminal domain"/>
    <property type="match status" value="1"/>
</dbReference>
<evidence type="ECO:0000313" key="15">
    <source>
        <dbReference type="EMBL" id="KMW19814.1"/>
    </source>
</evidence>
<keyword evidence="3" id="KW-0597">Phosphoprotein</keyword>
<dbReference type="SUPFAM" id="SSF55874">
    <property type="entry name" value="ATPase domain of HSP90 chaperone/DNA topoisomerase II/histidine kinase"/>
    <property type="match status" value="1"/>
</dbReference>
<dbReference type="GO" id="GO:0005886">
    <property type="term" value="C:plasma membrane"/>
    <property type="evidence" value="ECO:0007669"/>
    <property type="project" value="UniProtKB-SubCell"/>
</dbReference>
<evidence type="ECO:0000256" key="12">
    <source>
        <dbReference type="SAM" id="Phobius"/>
    </source>
</evidence>
<keyword evidence="5 12" id="KW-0812">Transmembrane</keyword>
<reference evidence="15 16" key="1">
    <citation type="submission" date="2011-04" db="EMBL/GenBank/DDBJ databases">
        <title>The Genome Sequence of Clostridium citroniae WAL-19142.</title>
        <authorList>
            <consortium name="The Broad Institute Genome Sequencing Platform"/>
            <person name="Earl A."/>
            <person name="Ward D."/>
            <person name="Feldgarden M."/>
            <person name="Gevers D."/>
            <person name="Warren Y.A."/>
            <person name="Tyrrell K.L."/>
            <person name="Citron D.M."/>
            <person name="Goldstein E.J."/>
            <person name="Daigneault M."/>
            <person name="Allen-Vercoe E."/>
            <person name="Young S.K."/>
            <person name="Zeng Q."/>
            <person name="Gargeya S."/>
            <person name="Fitzgerald M."/>
            <person name="Haas B."/>
            <person name="Abouelleil A."/>
            <person name="Alvarado L."/>
            <person name="Arachchi H.M."/>
            <person name="Berlin A."/>
            <person name="Brown A."/>
            <person name="Chapman S.B."/>
            <person name="Chen Z."/>
            <person name="Dunbar C."/>
            <person name="Freedman E."/>
            <person name="Gearin G."/>
            <person name="Gellesch M."/>
            <person name="Goldberg J."/>
            <person name="Griggs A."/>
            <person name="Gujja S."/>
            <person name="Heilman E.R."/>
            <person name="Heiman D."/>
            <person name="Howarth C."/>
            <person name="Larson L."/>
            <person name="Lui A."/>
            <person name="MacDonald P.J."/>
            <person name="Mehta T."/>
            <person name="Montmayeur A."/>
            <person name="Murphy C."/>
            <person name="Neiman D."/>
            <person name="Pearson M."/>
            <person name="Priest M."/>
            <person name="Roberts A."/>
            <person name="Saif S."/>
            <person name="Shea T."/>
            <person name="Shenoy N."/>
            <person name="Sisk P."/>
            <person name="Stolte C."/>
            <person name="Sykes S."/>
            <person name="White J."/>
            <person name="Yandava C."/>
            <person name="Wortman J."/>
            <person name="Nusbaum C."/>
            <person name="Birren B."/>
        </authorList>
    </citation>
    <scope>NUCLEOTIDE SEQUENCE [LARGE SCALE GENOMIC DNA]</scope>
    <source>
        <strain evidence="15 16">WAL-19142</strain>
    </source>
</reference>
<proteinExistence type="predicted"/>
<evidence type="ECO:0000259" key="14">
    <source>
        <dbReference type="Pfam" id="PF06580"/>
    </source>
</evidence>
<feature type="transmembrane region" description="Helical" evidence="12">
    <location>
        <begin position="285"/>
        <end position="307"/>
    </location>
</feature>
<comment type="subcellular location">
    <subcellularLocation>
        <location evidence="1">Cell membrane</location>
        <topology evidence="1">Multi-pass membrane protein</topology>
    </subcellularLocation>
</comment>
<keyword evidence="4" id="KW-0808">Transferase</keyword>
<keyword evidence="8" id="KW-0067">ATP-binding</keyword>
<dbReference type="OrthoDB" id="1729609at2"/>
<keyword evidence="7" id="KW-0418">Kinase</keyword>
<feature type="domain" description="Signal transduction histidine kinase internal region" evidence="14">
    <location>
        <begin position="375"/>
        <end position="454"/>
    </location>
</feature>
<name>A0A0J9C5S7_9FIRM</name>
<dbReference type="InterPro" id="IPR003594">
    <property type="entry name" value="HATPase_dom"/>
</dbReference>
<evidence type="ECO:0000256" key="3">
    <source>
        <dbReference type="ARBA" id="ARBA00022553"/>
    </source>
</evidence>
<evidence type="ECO:0008006" key="17">
    <source>
        <dbReference type="Google" id="ProtNLM"/>
    </source>
</evidence>
<dbReference type="AlphaFoldDB" id="A0A0J9C5S7"/>
<evidence type="ECO:0000256" key="2">
    <source>
        <dbReference type="ARBA" id="ARBA00022475"/>
    </source>
</evidence>
<dbReference type="GeneID" id="93164209"/>
<accession>A0A0J9C5S7</accession>
<evidence type="ECO:0000313" key="16">
    <source>
        <dbReference type="Proteomes" id="UP000037392"/>
    </source>
</evidence>
<dbReference type="Pfam" id="PF06580">
    <property type="entry name" value="His_kinase"/>
    <property type="match status" value="1"/>
</dbReference>
<dbReference type="InterPro" id="IPR036890">
    <property type="entry name" value="HATPase_C_sf"/>
</dbReference>
<evidence type="ECO:0000256" key="11">
    <source>
        <dbReference type="ARBA" id="ARBA00023136"/>
    </source>
</evidence>
<dbReference type="RefSeq" id="WP_045093551.1">
    <property type="nucleotide sequence ID" value="NZ_KQ235878.1"/>
</dbReference>
<dbReference type="GO" id="GO:0005524">
    <property type="term" value="F:ATP binding"/>
    <property type="evidence" value="ECO:0007669"/>
    <property type="project" value="UniProtKB-KW"/>
</dbReference>
<keyword evidence="2" id="KW-1003">Cell membrane</keyword>
<keyword evidence="11 12" id="KW-0472">Membrane</keyword>
<dbReference type="PANTHER" id="PTHR34220:SF11">
    <property type="entry name" value="SENSOR PROTEIN KINASE HPTS"/>
    <property type="match status" value="1"/>
</dbReference>
<sequence length="580" mass="66749">MKKQFFISKFIMFISLTLIPICIFGSVSVFFINLKVKQEAEAKTMATTDLMEQFFSELTNTLEFYRVTMNSDAQLHLALIQALNNEHLDMEMIQRLEQSMQNIYYSQSTKPYIQSLYITMQNSPYYINGLNRERFSDSIDKDWAGIMDGREESSYIQIRHIKKNKFDTHTIPSVTVYQRMKYNELMAININQEYFNKWLNSVADYDGQALMILSRDGQILFFNENAGSLPEDVQSQALSDTLDNHPDNLLLHGYYINSETFPGNYGFRYVSMIPRSEVFGLSNKILQLTIAAGFLSILVSSVLAYCFTRRDYQQIFQIIDLFDQAEKGEFHAQNGLKAVPGSPYFHIINNVINLFMSQTYLKVQLDAKKYALSTAQLSALQYQLNPHFLFNTLQSIDLEILKACGRPTSANQMILELSSLLRYSLDEPMKPVTVQEEIAVTKNYIQLQSFKYRDCFHVTWEYTDDILDAPILRLLLQPIIENSITHSGKTTPEKLWIKIKIRSTDGFLSVFIIDNGYGMDKKRLADLQQALMEEQVDSSGKHIGLKNISQRIRLAYRSGYVRIQSKKGMGTIVELGGIES</sequence>
<dbReference type="PATRIC" id="fig|742734.4.peg.2736"/>
<dbReference type="PANTHER" id="PTHR34220">
    <property type="entry name" value="SENSOR HISTIDINE KINASE YPDA"/>
    <property type="match status" value="1"/>
</dbReference>
<dbReference type="Pfam" id="PF02518">
    <property type="entry name" value="HATPase_c"/>
    <property type="match status" value="1"/>
</dbReference>
<dbReference type="InterPro" id="IPR050640">
    <property type="entry name" value="Bact_2-comp_sensor_kinase"/>
</dbReference>
<protein>
    <recommendedName>
        <fullName evidence="17">Signal transduction histidine kinase internal region domain-containing protein</fullName>
    </recommendedName>
</protein>
<evidence type="ECO:0000259" key="13">
    <source>
        <dbReference type="Pfam" id="PF02518"/>
    </source>
</evidence>
<evidence type="ECO:0000256" key="1">
    <source>
        <dbReference type="ARBA" id="ARBA00004651"/>
    </source>
</evidence>
<feature type="domain" description="Histidine kinase/HSP90-like ATPase" evidence="13">
    <location>
        <begin position="468"/>
        <end position="575"/>
    </location>
</feature>